<dbReference type="CDD" id="cd02503">
    <property type="entry name" value="MobA"/>
    <property type="match status" value="1"/>
</dbReference>
<dbReference type="AlphaFoldDB" id="C1AB24"/>
<dbReference type="RefSeq" id="WP_015894199.1">
    <property type="nucleotide sequence ID" value="NC_012489.1"/>
</dbReference>
<dbReference type="InterPro" id="IPR013482">
    <property type="entry name" value="Molybde_CF_guanTrfase"/>
</dbReference>
<evidence type="ECO:0000313" key="10">
    <source>
        <dbReference type="EMBL" id="BAH39430.1"/>
    </source>
</evidence>
<comment type="similarity">
    <text evidence="8">Belongs to the MobA family.</text>
</comment>
<keyword evidence="3 8" id="KW-0479">Metal-binding</keyword>
<dbReference type="HOGENOM" id="CLU_055597_5_1_0"/>
<keyword evidence="6 8" id="KW-0342">GTP-binding</keyword>
<dbReference type="EC" id="2.7.7.77" evidence="8"/>
<sequence>MITRDDITGIVLCGGRGTRMGGAEKALQLLHGRPLVAHVLERLQPQVVAVVISANREAPAYATYRVAVVQDLADDQGPLGGLQSALRHVHTPWFFCCPGDAPFLDPQLVESLARHVDQPDITIVYPYDGEHHQHLFLLGRTALAASLDLYLASGQRSVHGFIDTHQALCVPLPGITESFTNINTGIELAAANQVPASRG</sequence>
<reference evidence="11" key="1">
    <citation type="submission" date="2006-03" db="EMBL/GenBank/DDBJ databases">
        <title>Complete genome sequence of Gemmatimonas aurantiaca T-27 that represents a novel phylum Gemmatimonadetes.</title>
        <authorList>
            <person name="Takasaki K."/>
            <person name="Ichikawa N."/>
            <person name="Miura H."/>
            <person name="Matsushita S."/>
            <person name="Watanabe Y."/>
            <person name="Oguchi A."/>
            <person name="Ankai A."/>
            <person name="Yashiro I."/>
            <person name="Takahashi M."/>
            <person name="Terui Y."/>
            <person name="Fukui S."/>
            <person name="Yokoyama H."/>
            <person name="Tanikawa S."/>
            <person name="Hanada S."/>
            <person name="Kamagata Y."/>
            <person name="Fujita N."/>
        </authorList>
    </citation>
    <scope>NUCLEOTIDE SEQUENCE [LARGE SCALE GENOMIC DNA]</scope>
    <source>
        <strain evidence="11">T-27 / DSM 14586 / JCM 11422 / NBRC 100505</strain>
    </source>
</reference>
<comment type="cofactor">
    <cofactor evidence="8">
        <name>Mg(2+)</name>
        <dbReference type="ChEBI" id="CHEBI:18420"/>
    </cofactor>
</comment>
<comment type="catalytic activity">
    <reaction evidence="8">
        <text>Mo-molybdopterin + GTP + H(+) = Mo-molybdopterin guanine dinucleotide + diphosphate</text>
        <dbReference type="Rhea" id="RHEA:34243"/>
        <dbReference type="ChEBI" id="CHEBI:15378"/>
        <dbReference type="ChEBI" id="CHEBI:33019"/>
        <dbReference type="ChEBI" id="CHEBI:37565"/>
        <dbReference type="ChEBI" id="CHEBI:71302"/>
        <dbReference type="ChEBI" id="CHEBI:71310"/>
        <dbReference type="EC" id="2.7.7.77"/>
    </reaction>
</comment>
<evidence type="ECO:0000256" key="1">
    <source>
        <dbReference type="ARBA" id="ARBA00022490"/>
    </source>
</evidence>
<keyword evidence="7 8" id="KW-0501">Molybdenum cofactor biosynthesis</keyword>
<dbReference type="GO" id="GO:0005525">
    <property type="term" value="F:GTP binding"/>
    <property type="evidence" value="ECO:0007669"/>
    <property type="project" value="UniProtKB-UniRule"/>
</dbReference>
<name>C1AB24_GEMAT</name>
<dbReference type="NCBIfam" id="TIGR02665">
    <property type="entry name" value="molyb_mobA"/>
    <property type="match status" value="1"/>
</dbReference>
<proteinExistence type="inferred from homology"/>
<accession>C1AB24</accession>
<dbReference type="GO" id="GO:0046872">
    <property type="term" value="F:metal ion binding"/>
    <property type="evidence" value="ECO:0007669"/>
    <property type="project" value="UniProtKB-KW"/>
</dbReference>
<feature type="domain" description="MobA-like NTP transferase" evidence="9">
    <location>
        <begin position="9"/>
        <end position="158"/>
    </location>
</feature>
<comment type="function">
    <text evidence="8">Transfers a GMP moiety from GTP to Mo-molybdopterin (Mo-MPT) cofactor (Moco or molybdenum cofactor) to form Mo-molybdopterin guanine dinucleotide (Mo-MGD) cofactor.</text>
</comment>
<dbReference type="KEGG" id="gau:GAU_2388"/>
<dbReference type="HAMAP" id="MF_00316">
    <property type="entry name" value="MobA"/>
    <property type="match status" value="1"/>
</dbReference>
<comment type="domain">
    <text evidence="8">The N-terminal domain determines nucleotide recognition and specific binding, while the C-terminal domain determines the specific binding to the target protein.</text>
</comment>
<dbReference type="eggNOG" id="COG0746">
    <property type="taxonomic scope" value="Bacteria"/>
</dbReference>
<evidence type="ECO:0000256" key="6">
    <source>
        <dbReference type="ARBA" id="ARBA00023134"/>
    </source>
</evidence>
<evidence type="ECO:0000256" key="7">
    <source>
        <dbReference type="ARBA" id="ARBA00023150"/>
    </source>
</evidence>
<evidence type="ECO:0000313" key="11">
    <source>
        <dbReference type="Proteomes" id="UP000002209"/>
    </source>
</evidence>
<evidence type="ECO:0000256" key="2">
    <source>
        <dbReference type="ARBA" id="ARBA00022679"/>
    </source>
</evidence>
<comment type="caution">
    <text evidence="8">Lacks conserved residue(s) required for the propagation of feature annotation.</text>
</comment>
<dbReference type="GO" id="GO:0061603">
    <property type="term" value="F:molybdenum cofactor guanylyltransferase activity"/>
    <property type="evidence" value="ECO:0007669"/>
    <property type="project" value="UniProtKB-EC"/>
</dbReference>
<dbReference type="InterPro" id="IPR025877">
    <property type="entry name" value="MobA-like_NTP_Trfase"/>
</dbReference>
<feature type="binding site" evidence="8">
    <location>
        <position position="25"/>
    </location>
    <ligand>
        <name>GTP</name>
        <dbReference type="ChEBI" id="CHEBI:37565"/>
    </ligand>
</feature>
<feature type="binding site" evidence="8">
    <location>
        <position position="100"/>
    </location>
    <ligand>
        <name>Mg(2+)</name>
        <dbReference type="ChEBI" id="CHEBI:18420"/>
    </ligand>
</feature>
<keyword evidence="2 8" id="KW-0808">Transferase</keyword>
<comment type="subcellular location">
    <subcellularLocation>
        <location evidence="8">Cytoplasm</location>
    </subcellularLocation>
</comment>
<keyword evidence="11" id="KW-1185">Reference proteome</keyword>
<feature type="binding site" evidence="8">
    <location>
        <position position="100"/>
    </location>
    <ligand>
        <name>GTP</name>
        <dbReference type="ChEBI" id="CHEBI:37565"/>
    </ligand>
</feature>
<dbReference type="STRING" id="379066.GAU_2388"/>
<dbReference type="InterPro" id="IPR029044">
    <property type="entry name" value="Nucleotide-diphossugar_trans"/>
</dbReference>
<feature type="binding site" evidence="8">
    <location>
        <begin position="12"/>
        <end position="14"/>
    </location>
    <ligand>
        <name>GTP</name>
        <dbReference type="ChEBI" id="CHEBI:37565"/>
    </ligand>
</feature>
<organism evidence="10 11">
    <name type="scientific">Gemmatimonas aurantiaca (strain DSM 14586 / JCM 11422 / NBRC 100505 / T-27)</name>
    <dbReference type="NCBI Taxonomy" id="379066"/>
    <lineage>
        <taxon>Bacteria</taxon>
        <taxon>Pseudomonadati</taxon>
        <taxon>Gemmatimonadota</taxon>
        <taxon>Gemmatimonadia</taxon>
        <taxon>Gemmatimonadales</taxon>
        <taxon>Gemmatimonadaceae</taxon>
        <taxon>Gemmatimonas</taxon>
    </lineage>
</organism>
<dbReference type="SUPFAM" id="SSF53448">
    <property type="entry name" value="Nucleotide-diphospho-sugar transferases"/>
    <property type="match status" value="1"/>
</dbReference>
<gene>
    <name evidence="8 10" type="primary">mobA</name>
    <name evidence="10" type="ordered locus">GAU_2388</name>
</gene>
<dbReference type="Gene3D" id="3.90.550.10">
    <property type="entry name" value="Spore Coat Polysaccharide Biosynthesis Protein SpsA, Chain A"/>
    <property type="match status" value="1"/>
</dbReference>
<protein>
    <recommendedName>
        <fullName evidence="8">Probable molybdenum cofactor guanylyltransferase</fullName>
        <shortName evidence="8">MoCo guanylyltransferase</shortName>
        <ecNumber evidence="8">2.7.7.77</ecNumber>
    </recommendedName>
    <alternativeName>
        <fullName evidence="8">GTP:molybdopterin guanylyltransferase</fullName>
    </alternativeName>
    <alternativeName>
        <fullName evidence="8">Mo-MPT guanylyltransferase</fullName>
    </alternativeName>
    <alternativeName>
        <fullName evidence="8">Molybdopterin guanylyltransferase</fullName>
    </alternativeName>
    <alternativeName>
        <fullName evidence="8">Molybdopterin-guanine dinucleotide synthase</fullName>
        <shortName evidence="8">MGD synthase</shortName>
    </alternativeName>
</protein>
<dbReference type="Pfam" id="PF12804">
    <property type="entry name" value="NTP_transf_3"/>
    <property type="match status" value="1"/>
</dbReference>
<keyword evidence="1 8" id="KW-0963">Cytoplasm</keyword>
<dbReference type="GO" id="GO:0005737">
    <property type="term" value="C:cytoplasm"/>
    <property type="evidence" value="ECO:0007669"/>
    <property type="project" value="UniProtKB-SubCell"/>
</dbReference>
<dbReference type="OrthoDB" id="9788394at2"/>
<evidence type="ECO:0000256" key="3">
    <source>
        <dbReference type="ARBA" id="ARBA00022723"/>
    </source>
</evidence>
<evidence type="ECO:0000256" key="8">
    <source>
        <dbReference type="HAMAP-Rule" id="MF_00316"/>
    </source>
</evidence>
<dbReference type="GO" id="GO:0006777">
    <property type="term" value="P:Mo-molybdopterin cofactor biosynthetic process"/>
    <property type="evidence" value="ECO:0007669"/>
    <property type="project" value="UniProtKB-KW"/>
</dbReference>
<feature type="binding site" evidence="8">
    <location>
        <position position="71"/>
    </location>
    <ligand>
        <name>GTP</name>
        <dbReference type="ChEBI" id="CHEBI:37565"/>
    </ligand>
</feature>
<keyword evidence="5 8" id="KW-0460">Magnesium</keyword>
<dbReference type="Proteomes" id="UP000002209">
    <property type="component" value="Chromosome"/>
</dbReference>
<dbReference type="EMBL" id="AP009153">
    <property type="protein sequence ID" value="BAH39430.1"/>
    <property type="molecule type" value="Genomic_DNA"/>
</dbReference>
<keyword evidence="4 8" id="KW-0547">Nucleotide-binding</keyword>
<evidence type="ECO:0000259" key="9">
    <source>
        <dbReference type="Pfam" id="PF12804"/>
    </source>
</evidence>
<dbReference type="PANTHER" id="PTHR19136">
    <property type="entry name" value="MOLYBDENUM COFACTOR GUANYLYLTRANSFERASE"/>
    <property type="match status" value="1"/>
</dbReference>
<evidence type="ECO:0000256" key="4">
    <source>
        <dbReference type="ARBA" id="ARBA00022741"/>
    </source>
</evidence>
<evidence type="ECO:0000256" key="5">
    <source>
        <dbReference type="ARBA" id="ARBA00022842"/>
    </source>
</evidence>
<dbReference type="PANTHER" id="PTHR19136:SF81">
    <property type="entry name" value="MOLYBDENUM COFACTOR GUANYLYLTRANSFERASE"/>
    <property type="match status" value="1"/>
</dbReference>